<dbReference type="Gene3D" id="3.90.25.10">
    <property type="entry name" value="UDP-galactose 4-epimerase, domain 1"/>
    <property type="match status" value="1"/>
</dbReference>
<dbReference type="Pfam" id="PF01370">
    <property type="entry name" value="Epimerase"/>
    <property type="match status" value="1"/>
</dbReference>
<feature type="domain" description="NAD-dependent epimerase/dehydratase" evidence="2">
    <location>
        <begin position="9"/>
        <end position="246"/>
    </location>
</feature>
<accession>A0AAU7CUZ9</accession>
<evidence type="ECO:0000259" key="2">
    <source>
        <dbReference type="Pfam" id="PF01370"/>
    </source>
</evidence>
<dbReference type="InterPro" id="IPR001509">
    <property type="entry name" value="Epimerase_deHydtase"/>
</dbReference>
<gene>
    <name evidence="3" type="ORF">P4G45_11020</name>
    <name evidence="4" type="ORF">P8936_10965</name>
</gene>
<dbReference type="AlphaFoldDB" id="A0AAU7CUZ9"/>
<dbReference type="Gene3D" id="3.40.50.720">
    <property type="entry name" value="NAD(P)-binding Rossmann-like Domain"/>
    <property type="match status" value="1"/>
</dbReference>
<dbReference type="InterPro" id="IPR036291">
    <property type="entry name" value="NAD(P)-bd_dom_sf"/>
</dbReference>
<dbReference type="EMBL" id="CP121194">
    <property type="protein sequence ID" value="XBH09021.1"/>
    <property type="molecule type" value="Genomic_DNA"/>
</dbReference>
<name>A0AAU7CUZ9_9BACT</name>
<sequence length="329" mass="35741">MNPIQGKKILITGGAGFVGSATADLLLEAGAAEVRVLDNLVRGNLRNLECAKKMGGLVVIEGDIRDADTVDDAVAGVDYIFHEAALRITRCAEAPGEAVQVLMVGASNVLESAVRHKVKKVVAASSASVYGDPSYLPMDELHPFNNRTLYGAGKIANEQMLRAWYEMFKLPYVAFRYFNIYGPRMDIDGVYTEVLIRWIDAIEAGQAPKIFGDGSQSMDFVFVEDVARANLAGLVSDVTDEVFNVGTGVQTTLRELCDMLLKVTGSNLRPEYVSARKINNVQARRASTEKAERMLGFTAKVDLESGLRSLLQWRDLARTESTAVLGGAA</sequence>
<evidence type="ECO:0000256" key="1">
    <source>
        <dbReference type="ARBA" id="ARBA00007637"/>
    </source>
</evidence>
<dbReference type="KEGG" id="epl:P4G45_11020"/>
<evidence type="ECO:0000313" key="3">
    <source>
        <dbReference type="EMBL" id="XBH09021.1"/>
    </source>
</evidence>
<dbReference type="SUPFAM" id="SSF51735">
    <property type="entry name" value="NAD(P)-binding Rossmann-fold domains"/>
    <property type="match status" value="1"/>
</dbReference>
<evidence type="ECO:0000313" key="4">
    <source>
        <dbReference type="EMBL" id="XBH12225.1"/>
    </source>
</evidence>
<accession>A0AAU7D4F9</accession>
<proteinExistence type="inferred from homology"/>
<reference evidence="3" key="1">
    <citation type="submission" date="2023-03" db="EMBL/GenBank/DDBJ databases">
        <title>Edaphobacter sp.</title>
        <authorList>
            <person name="Huber K.J."/>
            <person name="Papendorf J."/>
            <person name="Pilke C."/>
            <person name="Bunk B."/>
            <person name="Sproeer C."/>
            <person name="Pester M."/>
        </authorList>
    </citation>
    <scope>NUCLEOTIDE SEQUENCE</scope>
    <source>
        <strain evidence="3">DSM 109919</strain>
        <strain evidence="4">DSM 109920</strain>
    </source>
</reference>
<dbReference type="RefSeq" id="WP_348266530.1">
    <property type="nucleotide sequence ID" value="NZ_CP121194.1"/>
</dbReference>
<dbReference type="EMBL" id="CP121195">
    <property type="protein sequence ID" value="XBH12225.1"/>
    <property type="molecule type" value="Genomic_DNA"/>
</dbReference>
<protein>
    <submittedName>
        <fullName evidence="3">NAD-dependent epimerase/dehydratase family protein</fullName>
    </submittedName>
</protein>
<comment type="similarity">
    <text evidence="1">Belongs to the NAD(P)-dependent epimerase/dehydratase family.</text>
</comment>
<organism evidence="3">
    <name type="scientific">Edaphobacter paludis</name>
    <dbReference type="NCBI Taxonomy" id="3035702"/>
    <lineage>
        <taxon>Bacteria</taxon>
        <taxon>Pseudomonadati</taxon>
        <taxon>Acidobacteriota</taxon>
        <taxon>Terriglobia</taxon>
        <taxon>Terriglobales</taxon>
        <taxon>Acidobacteriaceae</taxon>
        <taxon>Edaphobacter</taxon>
    </lineage>
</organism>
<dbReference type="PANTHER" id="PTHR43000">
    <property type="entry name" value="DTDP-D-GLUCOSE 4,6-DEHYDRATASE-RELATED"/>
    <property type="match status" value="1"/>
</dbReference>